<sequence>MDPPSPQQTVQGLGNVLVIGGCGLLGHHIVKFLVENGKPSDGNFVFDLSSVFARCNIVGVQIIANCAQEQGIPVLVHLSSSEEDLVNGSVYAKTKAIEEGLVIPANRQRSLLTTAIRLCTLVREEDRVLTRQFIELGRKGTIKSQVRHGKNMDDFIYAGNAAEGHLIAAQALLHTASSDASIPANKHVDGEAFNMTNDEPWPFWEAARFVSNTTGFPMAEHEVWKIPMELVYFFMAIWEAIYWVFMLGGEPEVKARVLRYTQQVRTFDITKAREGLGFEPRVTLEERFRRGVNWHREQDKQKAKSL</sequence>
<dbReference type="InParanoid" id="A0A177D096"/>
<dbReference type="InterPro" id="IPR036291">
    <property type="entry name" value="NAD(P)-bd_dom_sf"/>
</dbReference>
<evidence type="ECO:0000259" key="1">
    <source>
        <dbReference type="Pfam" id="PF01073"/>
    </source>
</evidence>
<dbReference type="Gene3D" id="3.40.50.720">
    <property type="entry name" value="NAD(P)-binding Rossmann-like Domain"/>
    <property type="match status" value="1"/>
</dbReference>
<organism evidence="2 3">
    <name type="scientific">Paraphaeosphaeria sporulosa</name>
    <dbReference type="NCBI Taxonomy" id="1460663"/>
    <lineage>
        <taxon>Eukaryota</taxon>
        <taxon>Fungi</taxon>
        <taxon>Dikarya</taxon>
        <taxon>Ascomycota</taxon>
        <taxon>Pezizomycotina</taxon>
        <taxon>Dothideomycetes</taxon>
        <taxon>Pleosporomycetidae</taxon>
        <taxon>Pleosporales</taxon>
        <taxon>Massarineae</taxon>
        <taxon>Didymosphaeriaceae</taxon>
        <taxon>Paraphaeosphaeria</taxon>
    </lineage>
</organism>
<dbReference type="GeneID" id="28764171"/>
<dbReference type="InterPro" id="IPR002225">
    <property type="entry name" value="3Beta_OHSteriod_DH/Estase"/>
</dbReference>
<feature type="domain" description="3-beta hydroxysteroid dehydrogenase/isomerase" evidence="1">
    <location>
        <begin position="86"/>
        <end position="219"/>
    </location>
</feature>
<evidence type="ECO:0000313" key="3">
    <source>
        <dbReference type="Proteomes" id="UP000077069"/>
    </source>
</evidence>
<dbReference type="RefSeq" id="XP_018043226.1">
    <property type="nucleotide sequence ID" value="XM_018180685.1"/>
</dbReference>
<accession>A0A177D096</accession>
<protein>
    <submittedName>
        <fullName evidence="2">Putative sterol-4-alpha-carboxylate 3-dehydrogenase, decarboxylating</fullName>
    </submittedName>
</protein>
<dbReference type="EMBL" id="KV441548">
    <property type="protein sequence ID" value="OAG12861.1"/>
    <property type="molecule type" value="Genomic_DNA"/>
</dbReference>
<dbReference type="SUPFAM" id="SSF51735">
    <property type="entry name" value="NAD(P)-binding Rossmann-fold domains"/>
    <property type="match status" value="1"/>
</dbReference>
<keyword evidence="3" id="KW-1185">Reference proteome</keyword>
<dbReference type="GO" id="GO:0006694">
    <property type="term" value="P:steroid biosynthetic process"/>
    <property type="evidence" value="ECO:0007669"/>
    <property type="project" value="InterPro"/>
</dbReference>
<dbReference type="Pfam" id="PF01073">
    <property type="entry name" value="3Beta_HSD"/>
    <property type="match status" value="1"/>
</dbReference>
<name>A0A177D096_9PLEO</name>
<dbReference type="PANTHER" id="PTHR43000">
    <property type="entry name" value="DTDP-D-GLUCOSE 4,6-DEHYDRATASE-RELATED"/>
    <property type="match status" value="1"/>
</dbReference>
<dbReference type="GO" id="GO:0016616">
    <property type="term" value="F:oxidoreductase activity, acting on the CH-OH group of donors, NAD or NADP as acceptor"/>
    <property type="evidence" value="ECO:0007669"/>
    <property type="project" value="InterPro"/>
</dbReference>
<dbReference type="OrthoDB" id="10058185at2759"/>
<proteinExistence type="predicted"/>
<dbReference type="AlphaFoldDB" id="A0A177D096"/>
<dbReference type="STRING" id="1460663.A0A177D096"/>
<evidence type="ECO:0000313" key="2">
    <source>
        <dbReference type="EMBL" id="OAG12861.1"/>
    </source>
</evidence>
<gene>
    <name evidence="2" type="ORF">CC84DRAFT_1183394</name>
</gene>
<reference evidence="2 3" key="1">
    <citation type="submission" date="2016-05" db="EMBL/GenBank/DDBJ databases">
        <title>Comparative analysis of secretome profiles of manganese(II)-oxidizing ascomycete fungi.</title>
        <authorList>
            <consortium name="DOE Joint Genome Institute"/>
            <person name="Zeiner C.A."/>
            <person name="Purvine S.O."/>
            <person name="Zink E.M."/>
            <person name="Wu S."/>
            <person name="Pasa-Tolic L."/>
            <person name="Chaput D.L."/>
            <person name="Haridas S."/>
            <person name="Grigoriev I.V."/>
            <person name="Santelli C.M."/>
            <person name="Hansel C.M."/>
        </authorList>
    </citation>
    <scope>NUCLEOTIDE SEQUENCE [LARGE SCALE GENOMIC DNA]</scope>
    <source>
        <strain evidence="2 3">AP3s5-JAC2a</strain>
    </source>
</reference>
<dbReference type="Proteomes" id="UP000077069">
    <property type="component" value="Unassembled WGS sequence"/>
</dbReference>